<evidence type="ECO:0000256" key="3">
    <source>
        <dbReference type="SAM" id="SignalP"/>
    </source>
</evidence>
<dbReference type="AlphaFoldDB" id="A0A017SUS8"/>
<dbReference type="Pfam" id="PF02230">
    <property type="entry name" value="Abhydrolase_2"/>
    <property type="match status" value="1"/>
</dbReference>
<keyword evidence="6" id="KW-1185">Reference proteome</keyword>
<dbReference type="InterPro" id="IPR050955">
    <property type="entry name" value="Plant_Biomass_Hydrol_Est"/>
</dbReference>
<dbReference type="PANTHER" id="PTHR43037">
    <property type="entry name" value="UNNAMED PRODUCT-RELATED"/>
    <property type="match status" value="1"/>
</dbReference>
<feature type="chain" id="PRO_5001496365" description="Phospholipase/carboxylesterase/thioesterase domain-containing protein" evidence="3">
    <location>
        <begin position="21"/>
        <end position="325"/>
    </location>
</feature>
<accession>A0A017SUS8</accession>
<dbReference type="InterPro" id="IPR029058">
    <property type="entry name" value="AB_hydrolase_fold"/>
</dbReference>
<proteinExistence type="predicted"/>
<dbReference type="Gene3D" id="3.40.50.1820">
    <property type="entry name" value="alpha/beta hydrolase"/>
    <property type="match status" value="1"/>
</dbReference>
<feature type="region of interest" description="Disordered" evidence="2">
    <location>
        <begin position="23"/>
        <end position="43"/>
    </location>
</feature>
<comment type="caution">
    <text evidence="5">The sequence shown here is derived from an EMBL/GenBank/DDBJ whole genome shotgun (WGS) entry which is preliminary data.</text>
</comment>
<evidence type="ECO:0000256" key="2">
    <source>
        <dbReference type="SAM" id="MobiDB-lite"/>
    </source>
</evidence>
<evidence type="ECO:0000313" key="5">
    <source>
        <dbReference type="EMBL" id="EYF00365.1"/>
    </source>
</evidence>
<dbReference type="GO" id="GO:0016787">
    <property type="term" value="F:hydrolase activity"/>
    <property type="evidence" value="ECO:0007669"/>
    <property type="project" value="InterPro"/>
</dbReference>
<dbReference type="Proteomes" id="UP000019678">
    <property type="component" value="Unassembled WGS sequence"/>
</dbReference>
<dbReference type="PROSITE" id="PS51257">
    <property type="entry name" value="PROKAR_LIPOPROTEIN"/>
    <property type="match status" value="1"/>
</dbReference>
<protein>
    <recommendedName>
        <fullName evidence="4">Phospholipase/carboxylesterase/thioesterase domain-containing protein</fullName>
    </recommendedName>
</protein>
<evidence type="ECO:0000259" key="4">
    <source>
        <dbReference type="Pfam" id="PF02230"/>
    </source>
</evidence>
<reference evidence="5 6" key="1">
    <citation type="submission" date="2013-05" db="EMBL/GenBank/DDBJ databases">
        <title>Genome assembly of Chondromyces apiculatus DSM 436.</title>
        <authorList>
            <person name="Sharma G."/>
            <person name="Khatri I."/>
            <person name="Kaur C."/>
            <person name="Mayilraj S."/>
            <person name="Subramanian S."/>
        </authorList>
    </citation>
    <scope>NUCLEOTIDE SEQUENCE [LARGE SCALE GENOMIC DNA]</scope>
    <source>
        <strain evidence="5 6">DSM 436</strain>
    </source>
</reference>
<keyword evidence="1 3" id="KW-0732">Signal</keyword>
<sequence>MRSKLSAVLSLLLVAMTSLASGCSSEEDSSTTETGAGGGGAGGNGAGGNGAGGAGGAGGTDDAIGGDRPVEVFVPSSYQEGTPAALVVLLHGYSASGALQELYFQLEPLAEARGFLYAHPDGTVDSDGNHFWNATDACCNFDGSEVDDSAYLRKVVEDIQARYTVDPKRIFFAGHSNGGFMSYRMACDHADLIAAVASLAGAMTSDPAACSPSEPVAVLQIHGTADDTIAYDGGTIPGAATYPGALATVQAWAEFDGCSATSTAGPTLDLEASLTGAETSTQSFGDCDPGGYAELWTIEGGSHSPGFNASFGAEMIDFLLAHPKP</sequence>
<gene>
    <name evidence="5" type="ORF">CAP_0893</name>
</gene>
<name>A0A017SUS8_9BACT</name>
<feature type="signal peptide" evidence="3">
    <location>
        <begin position="1"/>
        <end position="20"/>
    </location>
</feature>
<dbReference type="STRING" id="1192034.CAP_0893"/>
<evidence type="ECO:0000256" key="1">
    <source>
        <dbReference type="ARBA" id="ARBA00022729"/>
    </source>
</evidence>
<dbReference type="PANTHER" id="PTHR43037:SF1">
    <property type="entry name" value="BLL1128 PROTEIN"/>
    <property type="match status" value="1"/>
</dbReference>
<dbReference type="eggNOG" id="COG3509">
    <property type="taxonomic scope" value="Bacteria"/>
</dbReference>
<dbReference type="SUPFAM" id="SSF53474">
    <property type="entry name" value="alpha/beta-Hydrolases"/>
    <property type="match status" value="1"/>
</dbReference>
<dbReference type="InterPro" id="IPR003140">
    <property type="entry name" value="PLipase/COase/thioEstase"/>
</dbReference>
<organism evidence="5 6">
    <name type="scientific">Chondromyces apiculatus DSM 436</name>
    <dbReference type="NCBI Taxonomy" id="1192034"/>
    <lineage>
        <taxon>Bacteria</taxon>
        <taxon>Pseudomonadati</taxon>
        <taxon>Myxococcota</taxon>
        <taxon>Polyangia</taxon>
        <taxon>Polyangiales</taxon>
        <taxon>Polyangiaceae</taxon>
        <taxon>Chondromyces</taxon>
    </lineage>
</organism>
<dbReference type="RefSeq" id="WP_197041571.1">
    <property type="nucleotide sequence ID" value="NZ_ASRX01000114.1"/>
</dbReference>
<dbReference type="EMBL" id="ASRX01000114">
    <property type="protein sequence ID" value="EYF00365.1"/>
    <property type="molecule type" value="Genomic_DNA"/>
</dbReference>
<feature type="domain" description="Phospholipase/carboxylesterase/thioesterase" evidence="4">
    <location>
        <begin position="82"/>
        <end position="231"/>
    </location>
</feature>
<evidence type="ECO:0000313" key="6">
    <source>
        <dbReference type="Proteomes" id="UP000019678"/>
    </source>
</evidence>